<dbReference type="EMBL" id="BPNN01000058">
    <property type="protein sequence ID" value="GJA64692.1"/>
    <property type="molecule type" value="Genomic_DNA"/>
</dbReference>
<comment type="caution">
    <text evidence="1">The sequence shown here is derived from an EMBL/GenBank/DDBJ whole genome shotgun (WGS) entry which is preliminary data.</text>
</comment>
<protein>
    <submittedName>
        <fullName evidence="1">Uncharacterized protein</fullName>
    </submittedName>
</protein>
<gene>
    <name evidence="1" type="ORF">KAM351_33030</name>
</gene>
<organism evidence="1 2">
    <name type="scientific">Aeromonas caviae</name>
    <name type="common">Aeromonas punctata</name>
    <dbReference type="NCBI Taxonomy" id="648"/>
    <lineage>
        <taxon>Bacteria</taxon>
        <taxon>Pseudomonadati</taxon>
        <taxon>Pseudomonadota</taxon>
        <taxon>Gammaproteobacteria</taxon>
        <taxon>Aeromonadales</taxon>
        <taxon>Aeromonadaceae</taxon>
        <taxon>Aeromonas</taxon>
    </lineage>
</organism>
<evidence type="ECO:0000313" key="1">
    <source>
        <dbReference type="EMBL" id="GJA64692.1"/>
    </source>
</evidence>
<proteinExistence type="predicted"/>
<evidence type="ECO:0000313" key="2">
    <source>
        <dbReference type="Proteomes" id="UP000886934"/>
    </source>
</evidence>
<reference evidence="1" key="1">
    <citation type="submission" date="2021-07" db="EMBL/GenBank/DDBJ databases">
        <title>Draft genome sequence of carbapenem-resistant Aeromonas spp. in Japan.</title>
        <authorList>
            <person name="Maehana S."/>
            <person name="Suzuki M."/>
            <person name="Kitasato H."/>
        </authorList>
    </citation>
    <scope>NUCLEOTIDE SEQUENCE</scope>
    <source>
        <strain evidence="1">KAM351</strain>
    </source>
</reference>
<sequence>MNMSTKTQLEQIAYNHATAMMLSERGSHENGYSAYLYLCELAEKNEDPNEPLPDDISAWGPFENWNLLEVLNQIDCEADALIPMLESVLTLAHKGIVQSAIDCALDSDMNLLDLKEMVEKGSELEQAETAGGGYAA</sequence>
<name>A0AA37CZH0_AERCA</name>
<dbReference type="Proteomes" id="UP000886934">
    <property type="component" value="Unassembled WGS sequence"/>
</dbReference>
<dbReference type="AlphaFoldDB" id="A0AA37CZH0"/>
<accession>A0AA37CZH0</accession>